<dbReference type="RefSeq" id="WP_112303733.1">
    <property type="nucleotide sequence ID" value="NZ_QMDV01000001.1"/>
</dbReference>
<dbReference type="SUPFAM" id="SSF50324">
    <property type="entry name" value="Inorganic pyrophosphatase"/>
    <property type="match status" value="1"/>
</dbReference>
<comment type="caution">
    <text evidence="6">The sequence shown here is derived from an EMBL/GenBank/DDBJ whole genome shotgun (WGS) entry which is preliminary data.</text>
</comment>
<gene>
    <name evidence="6" type="ORF">DP923_01065</name>
</gene>
<protein>
    <recommendedName>
        <fullName evidence="2">inorganic diphosphatase</fullName>
        <ecNumber evidence="2">3.6.1.1</ecNumber>
    </recommendedName>
</protein>
<dbReference type="Gene3D" id="3.90.80.10">
    <property type="entry name" value="Inorganic pyrophosphatase"/>
    <property type="match status" value="1"/>
</dbReference>
<evidence type="ECO:0000256" key="2">
    <source>
        <dbReference type="ARBA" id="ARBA00012146"/>
    </source>
</evidence>
<dbReference type="Pfam" id="PF00719">
    <property type="entry name" value="Pyrophosphatase"/>
    <property type="match status" value="1"/>
</dbReference>
<dbReference type="InterPro" id="IPR008162">
    <property type="entry name" value="Pyrophosphatase"/>
</dbReference>
<dbReference type="OrthoDB" id="5187599at2"/>
<organism evidence="6 7">
    <name type="scientific">Pontibacter arcticus</name>
    <dbReference type="NCBI Taxonomy" id="2080288"/>
    <lineage>
        <taxon>Bacteria</taxon>
        <taxon>Pseudomonadati</taxon>
        <taxon>Bacteroidota</taxon>
        <taxon>Cytophagia</taxon>
        <taxon>Cytophagales</taxon>
        <taxon>Hymenobacteraceae</taxon>
        <taxon>Pontibacter</taxon>
    </lineage>
</organism>
<dbReference type="GO" id="GO:0006796">
    <property type="term" value="P:phosphate-containing compound metabolic process"/>
    <property type="evidence" value="ECO:0007669"/>
    <property type="project" value="InterPro"/>
</dbReference>
<comment type="cofactor">
    <cofactor evidence="1">
        <name>Mg(2+)</name>
        <dbReference type="ChEBI" id="CHEBI:18420"/>
    </cofactor>
</comment>
<keyword evidence="4" id="KW-0378">Hydrolase</keyword>
<keyword evidence="3" id="KW-0479">Metal-binding</keyword>
<dbReference type="GO" id="GO:0004427">
    <property type="term" value="F:inorganic diphosphate phosphatase activity"/>
    <property type="evidence" value="ECO:0007669"/>
    <property type="project" value="UniProtKB-EC"/>
</dbReference>
<name>A0A364RHF6_9BACT</name>
<proteinExistence type="predicted"/>
<reference evidence="6 7" key="2">
    <citation type="submission" date="2018-07" db="EMBL/GenBank/DDBJ databases">
        <title>Pontibacter sp. 2b14 genomic sequence and assembly.</title>
        <authorList>
            <person name="Du Z.-J."/>
        </authorList>
    </citation>
    <scope>NUCLEOTIDE SEQUENCE [LARGE SCALE GENOMIC DNA]</scope>
    <source>
        <strain evidence="6 7">2b14</strain>
    </source>
</reference>
<dbReference type="EC" id="3.6.1.1" evidence="2"/>
<reference evidence="6 7" key="1">
    <citation type="submission" date="2018-06" db="EMBL/GenBank/DDBJ databases">
        <authorList>
            <person name="Liu Z.-W."/>
        </authorList>
    </citation>
    <scope>NUCLEOTIDE SEQUENCE [LARGE SCALE GENOMIC DNA]</scope>
    <source>
        <strain evidence="6 7">2b14</strain>
    </source>
</reference>
<dbReference type="GO" id="GO:0000287">
    <property type="term" value="F:magnesium ion binding"/>
    <property type="evidence" value="ECO:0007669"/>
    <property type="project" value="InterPro"/>
</dbReference>
<dbReference type="InterPro" id="IPR036649">
    <property type="entry name" value="Pyrophosphatase_sf"/>
</dbReference>
<dbReference type="AlphaFoldDB" id="A0A364RHF6"/>
<sequence length="195" mass="21884">MNKIYTSLLFVFTLLTCMGCKTDYAGLPTYSPAKQLQAVIEVSAGKSQVLHYDHQTKTFVPDKLAGQDRVIEFLPYPANFGFIPSTEIDHAGKGLEILVISESAEPGTVMEVIPLAVLQLQTNGELQHIIIAIPARPSEQTVSATDYASFSERYPAIKEILQKWFTNNTPTARTTFVGWKNERFADQEIQRWMKL</sequence>
<evidence type="ECO:0000256" key="4">
    <source>
        <dbReference type="ARBA" id="ARBA00022801"/>
    </source>
</evidence>
<evidence type="ECO:0000313" key="7">
    <source>
        <dbReference type="Proteomes" id="UP000251692"/>
    </source>
</evidence>
<evidence type="ECO:0000256" key="1">
    <source>
        <dbReference type="ARBA" id="ARBA00001946"/>
    </source>
</evidence>
<keyword evidence="5" id="KW-0460">Magnesium</keyword>
<evidence type="ECO:0000256" key="3">
    <source>
        <dbReference type="ARBA" id="ARBA00022723"/>
    </source>
</evidence>
<dbReference type="Proteomes" id="UP000251692">
    <property type="component" value="Unassembled WGS sequence"/>
</dbReference>
<evidence type="ECO:0000256" key="5">
    <source>
        <dbReference type="ARBA" id="ARBA00022842"/>
    </source>
</evidence>
<dbReference type="GO" id="GO:0005737">
    <property type="term" value="C:cytoplasm"/>
    <property type="evidence" value="ECO:0007669"/>
    <property type="project" value="InterPro"/>
</dbReference>
<accession>A0A364RHF6</accession>
<keyword evidence="7" id="KW-1185">Reference proteome</keyword>
<dbReference type="EMBL" id="QMDV01000001">
    <property type="protein sequence ID" value="RAU83695.1"/>
    <property type="molecule type" value="Genomic_DNA"/>
</dbReference>
<evidence type="ECO:0000313" key="6">
    <source>
        <dbReference type="EMBL" id="RAU83695.1"/>
    </source>
</evidence>